<dbReference type="RefSeq" id="WP_343790723.1">
    <property type="nucleotide sequence ID" value="NZ_BAAAEU010000010.1"/>
</dbReference>
<dbReference type="InterPro" id="IPR006626">
    <property type="entry name" value="PbH1"/>
</dbReference>
<gene>
    <name evidence="1" type="ORF">GCM10009105_21120</name>
</gene>
<evidence type="ECO:0000313" key="2">
    <source>
        <dbReference type="Proteomes" id="UP001501523"/>
    </source>
</evidence>
<dbReference type="SUPFAM" id="SSF51126">
    <property type="entry name" value="Pectin lyase-like"/>
    <property type="match status" value="1"/>
</dbReference>
<protein>
    <recommendedName>
        <fullName evidence="3">Right-handed parallel beta-helix repeat-containing protein</fullName>
    </recommendedName>
</protein>
<dbReference type="EMBL" id="BAAAEU010000010">
    <property type="protein sequence ID" value="GAA0715596.1"/>
    <property type="molecule type" value="Genomic_DNA"/>
</dbReference>
<dbReference type="Gene3D" id="2.160.20.10">
    <property type="entry name" value="Single-stranded right-handed beta-helix, Pectin lyase-like"/>
    <property type="match status" value="1"/>
</dbReference>
<comment type="caution">
    <text evidence="1">The sequence shown here is derived from an EMBL/GenBank/DDBJ whole genome shotgun (WGS) entry which is preliminary data.</text>
</comment>
<dbReference type="Proteomes" id="UP001501523">
    <property type="component" value="Unassembled WGS sequence"/>
</dbReference>
<organism evidence="1 2">
    <name type="scientific">Dokdonella soli</name>
    <dbReference type="NCBI Taxonomy" id="529810"/>
    <lineage>
        <taxon>Bacteria</taxon>
        <taxon>Pseudomonadati</taxon>
        <taxon>Pseudomonadota</taxon>
        <taxon>Gammaproteobacteria</taxon>
        <taxon>Lysobacterales</taxon>
        <taxon>Rhodanobacteraceae</taxon>
        <taxon>Dokdonella</taxon>
    </lineage>
</organism>
<proteinExistence type="predicted"/>
<evidence type="ECO:0000313" key="1">
    <source>
        <dbReference type="EMBL" id="GAA0715596.1"/>
    </source>
</evidence>
<dbReference type="SMART" id="SM00710">
    <property type="entry name" value="PbH1"/>
    <property type="match status" value="3"/>
</dbReference>
<dbReference type="InterPro" id="IPR011050">
    <property type="entry name" value="Pectin_lyase_fold/virulence"/>
</dbReference>
<name>A0ABN1IJQ3_9GAMM</name>
<dbReference type="InterPro" id="IPR012334">
    <property type="entry name" value="Pectin_lyas_fold"/>
</dbReference>
<accession>A0ABN1IJQ3</accession>
<keyword evidence="2" id="KW-1185">Reference proteome</keyword>
<reference evidence="1 2" key="1">
    <citation type="journal article" date="2019" name="Int. J. Syst. Evol. Microbiol.">
        <title>The Global Catalogue of Microorganisms (GCM) 10K type strain sequencing project: providing services to taxonomists for standard genome sequencing and annotation.</title>
        <authorList>
            <consortium name="The Broad Institute Genomics Platform"/>
            <consortium name="The Broad Institute Genome Sequencing Center for Infectious Disease"/>
            <person name="Wu L."/>
            <person name="Ma J."/>
        </authorList>
    </citation>
    <scope>NUCLEOTIDE SEQUENCE [LARGE SCALE GENOMIC DNA]</scope>
    <source>
        <strain evidence="1 2">JCM 15421</strain>
    </source>
</reference>
<evidence type="ECO:0008006" key="3">
    <source>
        <dbReference type="Google" id="ProtNLM"/>
    </source>
</evidence>
<sequence>MYIPVSKFHTVGLVVLTCVGLVAHAGGGPKSRVRVASASNATLMAEPFFSAACLASGRGRDYQVGPGAGQLASLDQVPWENLAAGDTVRIFYRATPYTGKVAINAHGTASAPVRVCGVKGPNGERPIIDGANAVSRPSLSFGRSSASTINQQRGIIMLVASLADGNGNPTYVQIDGLKLQHATSAYSYTDTSGIVQPYMDFGGCIWIEQGEHITIADNEITDCSQAIFSRSADWATNYVTKDIRIAGNTMTNNGVVGDMHMHTTYIQSVGITYEFNRYGPLRPGAAGNSIKDRSVGAVVRYNRIEDGTYGIDLVDAEDYARTALANPAYRTAFVYGNQFALPATTVMLHYGGDHIGSEANYRKGTLYFYNNTVHFTGTANAAFLFRLSTTDETAQVWNNLFTFDPGIQYPAMRIGQDAAVGYTAGGILNLGANWITAGWADSDPWHPVPGQLNGGQNMITGAIPPIDPSTLLPHGGSIFLGKARKQSAGAPPVQYQLDARLRPMVRKSADDLGAIEH</sequence>